<dbReference type="AlphaFoldDB" id="A0A1T4MZK4"/>
<evidence type="ECO:0000313" key="1">
    <source>
        <dbReference type="EMBL" id="SJZ72286.1"/>
    </source>
</evidence>
<dbReference type="RefSeq" id="WP_078693885.1">
    <property type="nucleotide sequence ID" value="NZ_FUWX01000009.1"/>
</dbReference>
<name>A0A1T4MZK4_9FUSO</name>
<protein>
    <recommendedName>
        <fullName evidence="3">Mga helix-turn-helix domain-containing protein</fullName>
    </recommendedName>
</protein>
<reference evidence="1 2" key="1">
    <citation type="submission" date="2017-02" db="EMBL/GenBank/DDBJ databases">
        <authorList>
            <person name="Peterson S.W."/>
        </authorList>
    </citation>
    <scope>NUCLEOTIDE SEQUENCE [LARGE SCALE GENOMIC DNA]</scope>
    <source>
        <strain evidence="1 2">ATCC 700028</strain>
    </source>
</reference>
<keyword evidence="2" id="KW-1185">Reference proteome</keyword>
<organism evidence="1 2">
    <name type="scientific">Cetobacterium ceti</name>
    <dbReference type="NCBI Taxonomy" id="180163"/>
    <lineage>
        <taxon>Bacteria</taxon>
        <taxon>Fusobacteriati</taxon>
        <taxon>Fusobacteriota</taxon>
        <taxon>Fusobacteriia</taxon>
        <taxon>Fusobacteriales</taxon>
        <taxon>Fusobacteriaceae</taxon>
        <taxon>Cetobacterium</taxon>
    </lineage>
</organism>
<dbReference type="EMBL" id="FUWX01000009">
    <property type="protein sequence ID" value="SJZ72286.1"/>
    <property type="molecule type" value="Genomic_DNA"/>
</dbReference>
<dbReference type="Proteomes" id="UP000191153">
    <property type="component" value="Unassembled WGS sequence"/>
</dbReference>
<gene>
    <name evidence="1" type="ORF">SAMN02745174_01391</name>
</gene>
<dbReference type="OrthoDB" id="10019487at2"/>
<proteinExistence type="predicted"/>
<evidence type="ECO:0000313" key="2">
    <source>
        <dbReference type="Proteomes" id="UP000191153"/>
    </source>
</evidence>
<evidence type="ECO:0008006" key="3">
    <source>
        <dbReference type="Google" id="ProtNLM"/>
    </source>
</evidence>
<sequence length="459" mass="55358">MYITSKHLKIVKFLQGKKDINIELMSTFFNTTGSNLMLVFREIYKHLDEKSNLKKIGEIINFIQNHKGSLFLLRQEQHFRKRERRDFIIFSLLIKKIIKLNDIALELDVSRRIINYDLEKVKKFLKKFSLETASTNKGIVLKGKKEAKENIVHLFLFKFFLEKNYLPKKTRSLYYSFFKDYNLKKVIEDLNLIIEVMGGKYTLYERYAFYAFYLMCLSRNSSGKTIKDLESFTEFKNILNLNLTENKLMNIYFFLKKNEYLQKIPLRMLKKFKDLIIRIYPRNFYNNEYYIELTIRIKTIFEKNYNVQIKELEEFINRVVSWVEFCDYKKKLDIASDDFFAIPYNKFSVDMLKTLNEIKEFLPRFSVHDLTVIYFTTKDLFQDKTNEKKIVFIYKYVPRIILNHLKSVIKNEYNIKCDDSIYIGDFNKYKIKNQIDLAIIVEDLKIDSVKTLKLDFPEF</sequence>
<accession>A0A1T4MZK4</accession>